<keyword evidence="6" id="KW-0539">Nucleus</keyword>
<dbReference type="SUPFAM" id="SSF57667">
    <property type="entry name" value="beta-beta-alpha zinc fingers"/>
    <property type="match status" value="1"/>
</dbReference>
<dbReference type="InterPro" id="IPR050888">
    <property type="entry name" value="ZnF_C2H2-type_TF"/>
</dbReference>
<keyword evidence="10" id="KW-1185">Reference proteome</keyword>
<accession>A0A074WX57</accession>
<dbReference type="InterPro" id="IPR013087">
    <property type="entry name" value="Znf_C2H2_type"/>
</dbReference>
<evidence type="ECO:0000313" key="9">
    <source>
        <dbReference type="EMBL" id="KEQ77758.1"/>
    </source>
</evidence>
<proteinExistence type="predicted"/>
<name>A0A074WX57_9PEZI</name>
<dbReference type="PROSITE" id="PS50157">
    <property type="entry name" value="ZINC_FINGER_C2H2_2"/>
    <property type="match status" value="3"/>
</dbReference>
<evidence type="ECO:0000313" key="10">
    <source>
        <dbReference type="Proteomes" id="UP000027730"/>
    </source>
</evidence>
<dbReference type="Gene3D" id="1.10.10.2360">
    <property type="match status" value="1"/>
</dbReference>
<feature type="domain" description="C2H2-type" evidence="8">
    <location>
        <begin position="34"/>
        <end position="58"/>
    </location>
</feature>
<evidence type="ECO:0000256" key="4">
    <source>
        <dbReference type="ARBA" id="ARBA00022771"/>
    </source>
</evidence>
<keyword evidence="2" id="KW-0479">Metal-binding</keyword>
<dbReference type="HOGENOM" id="CLU_670807_0_0_1"/>
<dbReference type="AlphaFoldDB" id="A0A074WX57"/>
<dbReference type="InterPro" id="IPR036236">
    <property type="entry name" value="Znf_C2H2_sf"/>
</dbReference>
<dbReference type="GO" id="GO:0005634">
    <property type="term" value="C:nucleus"/>
    <property type="evidence" value="ECO:0007669"/>
    <property type="project" value="UniProtKB-SubCell"/>
</dbReference>
<dbReference type="Gene3D" id="3.30.160.60">
    <property type="entry name" value="Classic Zinc Finger"/>
    <property type="match status" value="1"/>
</dbReference>
<evidence type="ECO:0000259" key="8">
    <source>
        <dbReference type="PROSITE" id="PS50157"/>
    </source>
</evidence>
<dbReference type="SMART" id="SM00355">
    <property type="entry name" value="ZnF_C2H2"/>
    <property type="match status" value="4"/>
</dbReference>
<reference evidence="9 10" key="1">
    <citation type="journal article" date="2014" name="BMC Genomics">
        <title>Genome sequencing of four Aureobasidium pullulans varieties: biotechnological potential, stress tolerance, and description of new species.</title>
        <authorList>
            <person name="Gostin Ar C."/>
            <person name="Ohm R.A."/>
            <person name="Kogej T."/>
            <person name="Sonjak S."/>
            <person name="Turk M."/>
            <person name="Zajc J."/>
            <person name="Zalar P."/>
            <person name="Grube M."/>
            <person name="Sun H."/>
            <person name="Han J."/>
            <person name="Sharma A."/>
            <person name="Chiniquy J."/>
            <person name="Ngan C.Y."/>
            <person name="Lipzen A."/>
            <person name="Barry K."/>
            <person name="Grigoriev I.V."/>
            <person name="Gunde-Cimerman N."/>
        </authorList>
    </citation>
    <scope>NUCLEOTIDE SEQUENCE [LARGE SCALE GENOMIC DNA]</scope>
    <source>
        <strain evidence="9 10">CBS 147.97</strain>
    </source>
</reference>
<dbReference type="EMBL" id="KL584702">
    <property type="protein sequence ID" value="KEQ77758.1"/>
    <property type="molecule type" value="Genomic_DNA"/>
</dbReference>
<keyword evidence="3" id="KW-0677">Repeat</keyword>
<dbReference type="PROSITE" id="PS00028">
    <property type="entry name" value="ZINC_FINGER_C2H2_1"/>
    <property type="match status" value="4"/>
</dbReference>
<evidence type="ECO:0000256" key="3">
    <source>
        <dbReference type="ARBA" id="ARBA00022737"/>
    </source>
</evidence>
<dbReference type="RefSeq" id="XP_013432392.1">
    <property type="nucleotide sequence ID" value="XM_013576938.1"/>
</dbReference>
<dbReference type="OrthoDB" id="185618at2759"/>
<sequence length="410" mass="45805">MSYACETCDRCFGSWNAARQHMDALDHWDDEDEFECDKCDRTFTTQAGCNQHMTALSHWYTDTCETCERRFVNKHAAEQHMDALNHHALPYCTSCERHFQKAIDLFQHMNSSIHIRADPINPAPMPAVSSVPASQPVVAASPAALPPAVVATQPMSSLLAETQLTKPCTTCIPFKAFIEKDTLSIMLHYQSITSMRSYQTFSFEELRFADYRAGCRPTNNGDGEISSVMYRDQSTQTDNPRRPASSVYVSATSSRANTPGPAIDDPGSIVENSTFSLSEIKSQDTKPVLRPKVLSCPFCHIGFDAVWQVAGHLETSSCPQRPDLNCSSIHRYQRQQDPNETMVLQISGVAIETHLYRCPNTAGGCSAKFMSSFTELIAHLESENCGFIKREELWKDISECKNLWEGIGDC</sequence>
<dbReference type="GO" id="GO:0008270">
    <property type="term" value="F:zinc ion binding"/>
    <property type="evidence" value="ECO:0007669"/>
    <property type="project" value="UniProtKB-KW"/>
</dbReference>
<dbReference type="GeneID" id="25416066"/>
<evidence type="ECO:0000256" key="7">
    <source>
        <dbReference type="PROSITE-ProRule" id="PRU00042"/>
    </source>
</evidence>
<gene>
    <name evidence="9" type="ORF">M436DRAFT_77626</name>
</gene>
<comment type="subcellular location">
    <subcellularLocation>
        <location evidence="1">Nucleus</location>
    </subcellularLocation>
</comment>
<protein>
    <recommendedName>
        <fullName evidence="8">C2H2-type domain-containing protein</fullName>
    </recommendedName>
</protein>
<dbReference type="Proteomes" id="UP000027730">
    <property type="component" value="Unassembled WGS sequence"/>
</dbReference>
<feature type="domain" description="C2H2-type" evidence="8">
    <location>
        <begin position="3"/>
        <end position="32"/>
    </location>
</feature>
<evidence type="ECO:0000256" key="1">
    <source>
        <dbReference type="ARBA" id="ARBA00004123"/>
    </source>
</evidence>
<keyword evidence="5" id="KW-0862">Zinc</keyword>
<dbReference type="STRING" id="1043004.A0A074WX57"/>
<organism evidence="9 10">
    <name type="scientific">Aureobasidium namibiae CBS 147.97</name>
    <dbReference type="NCBI Taxonomy" id="1043004"/>
    <lineage>
        <taxon>Eukaryota</taxon>
        <taxon>Fungi</taxon>
        <taxon>Dikarya</taxon>
        <taxon>Ascomycota</taxon>
        <taxon>Pezizomycotina</taxon>
        <taxon>Dothideomycetes</taxon>
        <taxon>Dothideomycetidae</taxon>
        <taxon>Dothideales</taxon>
        <taxon>Saccotheciaceae</taxon>
        <taxon>Aureobasidium</taxon>
    </lineage>
</organism>
<evidence type="ECO:0000256" key="5">
    <source>
        <dbReference type="ARBA" id="ARBA00022833"/>
    </source>
</evidence>
<dbReference type="PANTHER" id="PTHR24406">
    <property type="entry name" value="TRANSCRIPTIONAL REPRESSOR CTCFL-RELATED"/>
    <property type="match status" value="1"/>
</dbReference>
<evidence type="ECO:0000256" key="2">
    <source>
        <dbReference type="ARBA" id="ARBA00022723"/>
    </source>
</evidence>
<keyword evidence="4 7" id="KW-0863">Zinc-finger</keyword>
<evidence type="ECO:0000256" key="6">
    <source>
        <dbReference type="ARBA" id="ARBA00023242"/>
    </source>
</evidence>
<feature type="domain" description="C2H2-type" evidence="8">
    <location>
        <begin position="90"/>
        <end position="119"/>
    </location>
</feature>